<dbReference type="EMBL" id="BAAAES010000009">
    <property type="protein sequence ID" value="GAA0673722.1"/>
    <property type="molecule type" value="Genomic_DNA"/>
</dbReference>
<reference evidence="1 2" key="1">
    <citation type="journal article" date="2019" name="Int. J. Syst. Evol. Microbiol.">
        <title>The Global Catalogue of Microorganisms (GCM) 10K type strain sequencing project: providing services to taxonomists for standard genome sequencing and annotation.</title>
        <authorList>
            <consortium name="The Broad Institute Genomics Platform"/>
            <consortium name="The Broad Institute Genome Sequencing Center for Infectious Disease"/>
            <person name="Wu L."/>
            <person name="Ma J."/>
        </authorList>
    </citation>
    <scope>NUCLEOTIDE SEQUENCE [LARGE SCALE GENOMIC DNA]</scope>
    <source>
        <strain evidence="1 2">JCM 14603</strain>
    </source>
</reference>
<evidence type="ECO:0008006" key="3">
    <source>
        <dbReference type="Google" id="ProtNLM"/>
    </source>
</evidence>
<dbReference type="Proteomes" id="UP001500238">
    <property type="component" value="Unassembled WGS sequence"/>
</dbReference>
<dbReference type="InterPro" id="IPR017531">
    <property type="entry name" value="Hydrolase-1_PEP"/>
</dbReference>
<sequence>MRSLIAFPCAGETLVGTLDVAPGTTGLLIVSGGNEIRCGAHRGMALLAADVAAAGHPVFRYDRRGIGDSTGTNGGFLSARDDLLAAADAFRAAVPGVERIVGFGNCDAASTLALFGREAGLGSLVLANPWTVEETDNLPAAAAIRATYRQRLTDPRAWTRLLTGRIDLPRAIRGLRKASTTPPQALADRVVAGIEGWGDRATVILATGDATAQAYRAVARHLPALRMDTASHSFARDEDQRALRGVVLGALADGLSD</sequence>
<evidence type="ECO:0000313" key="2">
    <source>
        <dbReference type="Proteomes" id="UP001500238"/>
    </source>
</evidence>
<comment type="caution">
    <text evidence="1">The sequence shown here is derived from an EMBL/GenBank/DDBJ whole genome shotgun (WGS) entry which is preliminary data.</text>
</comment>
<proteinExistence type="predicted"/>
<protein>
    <recommendedName>
        <fullName evidence="3">Hydrolase 1, exosortase A system-associated</fullName>
    </recommendedName>
</protein>
<accession>A0ABN1HYK3</accession>
<dbReference type="SUPFAM" id="SSF53474">
    <property type="entry name" value="alpha/beta-Hydrolases"/>
    <property type="match status" value="1"/>
</dbReference>
<name>A0ABN1HYK3_9SPHN</name>
<gene>
    <name evidence="1" type="ORF">GCM10009102_26860</name>
</gene>
<evidence type="ECO:0000313" key="1">
    <source>
        <dbReference type="EMBL" id="GAA0673722.1"/>
    </source>
</evidence>
<organism evidence="1 2">
    <name type="scientific">Sphingomonas insulae</name>
    <dbReference type="NCBI Taxonomy" id="424800"/>
    <lineage>
        <taxon>Bacteria</taxon>
        <taxon>Pseudomonadati</taxon>
        <taxon>Pseudomonadota</taxon>
        <taxon>Alphaproteobacteria</taxon>
        <taxon>Sphingomonadales</taxon>
        <taxon>Sphingomonadaceae</taxon>
        <taxon>Sphingomonas</taxon>
    </lineage>
</organism>
<dbReference type="RefSeq" id="WP_163958245.1">
    <property type="nucleotide sequence ID" value="NZ_BAAAES010000009.1"/>
</dbReference>
<dbReference type="InterPro" id="IPR029058">
    <property type="entry name" value="AB_hydrolase_fold"/>
</dbReference>
<keyword evidence="2" id="KW-1185">Reference proteome</keyword>
<dbReference type="Gene3D" id="3.40.50.1820">
    <property type="entry name" value="alpha/beta hydrolase"/>
    <property type="match status" value="1"/>
</dbReference>
<dbReference type="NCBIfam" id="TIGR03100">
    <property type="entry name" value="hydr1_PEP"/>
    <property type="match status" value="1"/>
</dbReference>